<keyword evidence="3" id="KW-1185">Reference proteome</keyword>
<evidence type="ECO:0000313" key="3">
    <source>
        <dbReference type="Proteomes" id="UP000789524"/>
    </source>
</evidence>
<proteinExistence type="predicted"/>
<dbReference type="EMBL" id="CAKASE010000083">
    <property type="protein sequence ID" value="CAG9585280.1"/>
    <property type="molecule type" value="Genomic_DNA"/>
</dbReference>
<sequence>MQSRLAPAPIYPRLLWREVKSPITETEPRGRSDFHARKRESRRSLDDSRCADKSTATVFGELYETTRVTRCRRLTGRAATYPASLPHAHSRTLTTHESPPPLAARRTPHASRRAPYTASRYIRASTDAFTDNIFISNLTLKSSCPSKRRRLLA</sequence>
<organism evidence="2 3">
    <name type="scientific">Danaus chrysippus</name>
    <name type="common">African queen</name>
    <dbReference type="NCBI Taxonomy" id="151541"/>
    <lineage>
        <taxon>Eukaryota</taxon>
        <taxon>Metazoa</taxon>
        <taxon>Ecdysozoa</taxon>
        <taxon>Arthropoda</taxon>
        <taxon>Hexapoda</taxon>
        <taxon>Insecta</taxon>
        <taxon>Pterygota</taxon>
        <taxon>Neoptera</taxon>
        <taxon>Endopterygota</taxon>
        <taxon>Lepidoptera</taxon>
        <taxon>Glossata</taxon>
        <taxon>Ditrysia</taxon>
        <taxon>Papilionoidea</taxon>
        <taxon>Nymphalidae</taxon>
        <taxon>Danainae</taxon>
        <taxon>Danaini</taxon>
        <taxon>Danaina</taxon>
        <taxon>Danaus</taxon>
        <taxon>Anosia</taxon>
    </lineage>
</organism>
<dbReference type="Proteomes" id="UP000789524">
    <property type="component" value="Unassembled WGS sequence"/>
</dbReference>
<comment type="caution">
    <text evidence="2">The sequence shown here is derived from an EMBL/GenBank/DDBJ whole genome shotgun (WGS) entry which is preliminary data.</text>
</comment>
<reference evidence="2" key="1">
    <citation type="submission" date="2021-09" db="EMBL/GenBank/DDBJ databases">
        <authorList>
            <person name="Martin H S."/>
        </authorList>
    </citation>
    <scope>NUCLEOTIDE SEQUENCE</scope>
</reference>
<evidence type="ECO:0000313" key="2">
    <source>
        <dbReference type="EMBL" id="CAG9585280.1"/>
    </source>
</evidence>
<dbReference type="AlphaFoldDB" id="A0A8J2W7V5"/>
<feature type="region of interest" description="Disordered" evidence="1">
    <location>
        <begin position="79"/>
        <end position="116"/>
    </location>
</feature>
<protein>
    <submittedName>
        <fullName evidence="2">(African queen) hypothetical protein</fullName>
    </submittedName>
</protein>
<accession>A0A8J2W7V5</accession>
<gene>
    <name evidence="2" type="ORF">DCHRY22_LOCUS15734</name>
</gene>
<dbReference type="OrthoDB" id="7477928at2759"/>
<name>A0A8J2W7V5_9NEOP</name>
<feature type="compositionally biased region" description="Basic and acidic residues" evidence="1">
    <location>
        <begin position="24"/>
        <end position="35"/>
    </location>
</feature>
<evidence type="ECO:0000256" key="1">
    <source>
        <dbReference type="SAM" id="MobiDB-lite"/>
    </source>
</evidence>
<feature type="region of interest" description="Disordered" evidence="1">
    <location>
        <begin position="24"/>
        <end position="50"/>
    </location>
</feature>